<keyword evidence="3" id="KW-1185">Reference proteome</keyword>
<sequence length="109" mass="12516">MNKRAEVYNNNLLAGLLEKTEQGEYTFTYDQHYLNNPETSAISLTMPKTEQTYQSSVLFPFFYGLLSEGVNRQTQCRLLKIDEKDHFSLLLKTAKTDTIGSITINEITK</sequence>
<dbReference type="Pfam" id="PF13657">
    <property type="entry name" value="Couple_hipA"/>
    <property type="match status" value="1"/>
</dbReference>
<dbReference type="EMBL" id="CP070608">
    <property type="protein sequence ID" value="QSE98168.1"/>
    <property type="molecule type" value="Genomic_DNA"/>
</dbReference>
<evidence type="ECO:0000259" key="1">
    <source>
        <dbReference type="Pfam" id="PF13657"/>
    </source>
</evidence>
<dbReference type="Proteomes" id="UP000662783">
    <property type="component" value="Chromosome"/>
</dbReference>
<proteinExistence type="predicted"/>
<feature type="domain" description="HipA N-terminal subdomain 1" evidence="1">
    <location>
        <begin position="6"/>
        <end position="104"/>
    </location>
</feature>
<protein>
    <submittedName>
        <fullName evidence="2">HipA N-terminal domain-containing protein</fullName>
    </submittedName>
</protein>
<organism evidence="2 3">
    <name type="scientific">Fulvivirga lutea</name>
    <dbReference type="NCBI Taxonomy" id="2810512"/>
    <lineage>
        <taxon>Bacteria</taxon>
        <taxon>Pseudomonadati</taxon>
        <taxon>Bacteroidota</taxon>
        <taxon>Cytophagia</taxon>
        <taxon>Cytophagales</taxon>
        <taxon>Fulvivirgaceae</taxon>
        <taxon>Fulvivirga</taxon>
    </lineage>
</organism>
<evidence type="ECO:0000313" key="2">
    <source>
        <dbReference type="EMBL" id="QSE98168.1"/>
    </source>
</evidence>
<evidence type="ECO:0000313" key="3">
    <source>
        <dbReference type="Proteomes" id="UP000662783"/>
    </source>
</evidence>
<dbReference type="InterPro" id="IPR017508">
    <property type="entry name" value="HipA_N1"/>
</dbReference>
<dbReference type="NCBIfam" id="TIGR03071">
    <property type="entry name" value="couple_hipA"/>
    <property type="match status" value="1"/>
</dbReference>
<gene>
    <name evidence="2" type="ORF">JR347_03545</name>
</gene>
<dbReference type="KEGG" id="fuv:JR347_03545"/>
<reference evidence="2" key="1">
    <citation type="submission" date="2021-02" db="EMBL/GenBank/DDBJ databases">
        <title>Fulvivirga sp. S481 isolated from sea water.</title>
        <authorList>
            <person name="Bae S.S."/>
            <person name="Baek K."/>
        </authorList>
    </citation>
    <scope>NUCLEOTIDE SEQUENCE</scope>
    <source>
        <strain evidence="2">S481</strain>
    </source>
</reference>
<accession>A0A974WI36</accession>
<name>A0A974WI36_9BACT</name>
<dbReference type="AlphaFoldDB" id="A0A974WI36"/>
<dbReference type="RefSeq" id="WP_205722676.1">
    <property type="nucleotide sequence ID" value="NZ_CP070608.1"/>
</dbReference>